<gene>
    <name evidence="2" type="ORF">AS189_01040</name>
</gene>
<feature type="transmembrane region" description="Helical" evidence="1">
    <location>
        <begin position="86"/>
        <end position="104"/>
    </location>
</feature>
<keyword evidence="1" id="KW-1133">Transmembrane helix</keyword>
<dbReference type="EMBL" id="CP013200">
    <property type="protein sequence ID" value="ALO65333.1"/>
    <property type="molecule type" value="Genomic_DNA"/>
</dbReference>
<keyword evidence="1" id="KW-0472">Membrane</keyword>
<reference evidence="2 3" key="2">
    <citation type="journal article" date="2016" name="J. Biotechnol.">
        <title>Complete genome sequence of Arthrobacter alpinus ERGS4:06, a yellow pigmented bacterium tolerant to cold and radiations isolated from Sikkim Himalaya.</title>
        <authorList>
            <person name="Kumar R."/>
            <person name="Singh D."/>
            <person name="Swarnkar M.K."/>
            <person name="Singh A.K."/>
            <person name="Kumar S."/>
        </authorList>
    </citation>
    <scope>NUCLEOTIDE SEQUENCE [LARGE SCALE GENOMIC DNA]</scope>
    <source>
        <strain evidence="2 3">ERGS4:06</strain>
    </source>
</reference>
<evidence type="ECO:0000256" key="1">
    <source>
        <dbReference type="SAM" id="Phobius"/>
    </source>
</evidence>
<evidence type="ECO:0000313" key="2">
    <source>
        <dbReference type="EMBL" id="ALO65333.1"/>
    </source>
</evidence>
<keyword evidence="1" id="KW-0812">Transmembrane</keyword>
<evidence type="ECO:0000313" key="3">
    <source>
        <dbReference type="Proteomes" id="UP000059574"/>
    </source>
</evidence>
<name>A0A0S2LV55_9MICC</name>
<feature type="transmembrane region" description="Helical" evidence="1">
    <location>
        <begin position="36"/>
        <end position="52"/>
    </location>
</feature>
<dbReference type="OrthoDB" id="4938766at2"/>
<proteinExistence type="predicted"/>
<sequence length="154" mass="17304">MANENNGFVAFNPQEALAEIDGAADTMAETTEAPRSLMFVLLTIVSTALALVNIVPWAVIFGIACLLIPVGLWHFLLMRKRPKKRAVLNHSGPYIVNALLLLLVTQCSRFWEPGAWWEIVAKWLVIFTLSWIAVSRMRATTIKNRIKDANEHSF</sequence>
<feature type="transmembrane region" description="Helical" evidence="1">
    <location>
        <begin position="116"/>
        <end position="134"/>
    </location>
</feature>
<feature type="transmembrane region" description="Helical" evidence="1">
    <location>
        <begin position="58"/>
        <end position="77"/>
    </location>
</feature>
<protein>
    <submittedName>
        <fullName evidence="2">Uncharacterized protein</fullName>
    </submittedName>
</protein>
<accession>A0A0S2LV55</accession>
<reference evidence="3" key="1">
    <citation type="submission" date="2015-11" db="EMBL/GenBank/DDBJ databases">
        <authorList>
            <person name="Kumar R."/>
            <person name="Singh D."/>
            <person name="Swarnkar M.K."/>
            <person name="Singh A.K."/>
            <person name="Kumar S."/>
        </authorList>
    </citation>
    <scope>NUCLEOTIDE SEQUENCE [LARGE SCALE GENOMIC DNA]</scope>
    <source>
        <strain evidence="3">ERGS4:06</strain>
    </source>
</reference>
<dbReference type="AlphaFoldDB" id="A0A0S2LV55"/>
<dbReference type="Proteomes" id="UP000059574">
    <property type="component" value="Chromosome"/>
</dbReference>
<dbReference type="RefSeq" id="WP_062285674.1">
    <property type="nucleotide sequence ID" value="NZ_CP013200.1"/>
</dbReference>
<organism evidence="2 3">
    <name type="scientific">Arthrobacter alpinus</name>
    <dbReference type="NCBI Taxonomy" id="656366"/>
    <lineage>
        <taxon>Bacteria</taxon>
        <taxon>Bacillati</taxon>
        <taxon>Actinomycetota</taxon>
        <taxon>Actinomycetes</taxon>
        <taxon>Micrococcales</taxon>
        <taxon>Micrococcaceae</taxon>
        <taxon>Arthrobacter</taxon>
    </lineage>
</organism>